<dbReference type="SUPFAM" id="SSF55729">
    <property type="entry name" value="Acyl-CoA N-acyltransferases (Nat)"/>
    <property type="match status" value="1"/>
</dbReference>
<dbReference type="PROSITE" id="PS51186">
    <property type="entry name" value="GNAT"/>
    <property type="match status" value="1"/>
</dbReference>
<dbReference type="EC" id="2.3.1.-" evidence="2"/>
<feature type="domain" description="N-acetyltransferase" evidence="1">
    <location>
        <begin position="12"/>
        <end position="163"/>
    </location>
</feature>
<dbReference type="InterPro" id="IPR016181">
    <property type="entry name" value="Acyl_CoA_acyltransferase"/>
</dbReference>
<dbReference type="PANTHER" id="PTHR42793">
    <property type="entry name" value="COA BINDING DOMAIN CONTAINING PROTEIN"/>
    <property type="match status" value="1"/>
</dbReference>
<accession>A0ABX8EH58</accession>
<dbReference type="Gene3D" id="3.40.50.720">
    <property type="entry name" value="NAD(P)-binding Rossmann-like Domain"/>
    <property type="match status" value="1"/>
</dbReference>
<dbReference type="InterPro" id="IPR043938">
    <property type="entry name" value="Ligase_CoA_dom"/>
</dbReference>
<dbReference type="GO" id="GO:0016746">
    <property type="term" value="F:acyltransferase activity"/>
    <property type="evidence" value="ECO:0007669"/>
    <property type="project" value="UniProtKB-KW"/>
</dbReference>
<dbReference type="SUPFAM" id="SSF52210">
    <property type="entry name" value="Succinyl-CoA synthetase domains"/>
    <property type="match status" value="2"/>
</dbReference>
<dbReference type="EMBL" id="CP075371">
    <property type="protein sequence ID" value="QVT79836.1"/>
    <property type="molecule type" value="Genomic_DNA"/>
</dbReference>
<dbReference type="Pfam" id="PF00583">
    <property type="entry name" value="Acetyltransf_1"/>
    <property type="match status" value="1"/>
</dbReference>
<dbReference type="InterPro" id="IPR032875">
    <property type="entry name" value="Succ_CoA_lig_flav_dom"/>
</dbReference>
<dbReference type="SUPFAM" id="SSF51735">
    <property type="entry name" value="NAD(P)-binding Rossmann-fold domains"/>
    <property type="match status" value="1"/>
</dbReference>
<dbReference type="InterPro" id="IPR016102">
    <property type="entry name" value="Succinyl-CoA_synth-like"/>
</dbReference>
<dbReference type="SMART" id="SM00881">
    <property type="entry name" value="CoA_binding"/>
    <property type="match status" value="1"/>
</dbReference>
<keyword evidence="3" id="KW-1185">Reference proteome</keyword>
<dbReference type="InterPro" id="IPR036291">
    <property type="entry name" value="NAD(P)-bd_dom_sf"/>
</dbReference>
<dbReference type="Pfam" id="PF13549">
    <property type="entry name" value="ATP-grasp_5"/>
    <property type="match status" value="1"/>
</dbReference>
<dbReference type="Gene3D" id="3.40.50.261">
    <property type="entry name" value="Succinyl-CoA synthetase domains"/>
    <property type="match status" value="2"/>
</dbReference>
<evidence type="ECO:0000313" key="3">
    <source>
        <dbReference type="Proteomes" id="UP000679307"/>
    </source>
</evidence>
<protein>
    <submittedName>
        <fullName evidence="2">Protein lysine acetyltransferase Pat</fullName>
        <ecNumber evidence="2">2.3.1.-</ecNumber>
    </submittedName>
</protein>
<dbReference type="SUPFAM" id="SSF56059">
    <property type="entry name" value="Glutathione synthetase ATP-binding domain-like"/>
    <property type="match status" value="1"/>
</dbReference>
<keyword evidence="2" id="KW-0808">Transferase</keyword>
<dbReference type="InterPro" id="IPR000182">
    <property type="entry name" value="GNAT_dom"/>
</dbReference>
<dbReference type="Gene3D" id="3.40.630.30">
    <property type="match status" value="1"/>
</dbReference>
<dbReference type="Pfam" id="PF13380">
    <property type="entry name" value="CoA_binding_2"/>
    <property type="match status" value="1"/>
</dbReference>
<organism evidence="2 3">
    <name type="scientific">Nocardioides aquaticus</name>
    <dbReference type="NCBI Taxonomy" id="160826"/>
    <lineage>
        <taxon>Bacteria</taxon>
        <taxon>Bacillati</taxon>
        <taxon>Actinomycetota</taxon>
        <taxon>Actinomycetes</taxon>
        <taxon>Propionibacteriales</taxon>
        <taxon>Nocardioidaceae</taxon>
        <taxon>Nocardioides</taxon>
    </lineage>
</organism>
<dbReference type="Proteomes" id="UP000679307">
    <property type="component" value="Chromosome"/>
</dbReference>
<dbReference type="Pfam" id="PF19045">
    <property type="entry name" value="Ligase_CoA_2"/>
    <property type="match status" value="1"/>
</dbReference>
<dbReference type="Pfam" id="PF13607">
    <property type="entry name" value="Succ_CoA_lig"/>
    <property type="match status" value="1"/>
</dbReference>
<keyword evidence="2" id="KW-0012">Acyltransferase</keyword>
<sequence>MSDVLLDDGTVAVVRPVRPDDREALGRLHDGVSDGSFRFRFFALGRRLGQEYVAHLFSDTPPAIALVALVRGRVVALATAERIDPATAEVAFLVADDHRGHGLGALLLEHLAAAGRDLGVRRFTADVLAENGAMTQVFRAAGFTVERVTEQGVVEVRMSTAASAAAVAAADRREITSEVRSLSALSRPAGVAVVGARRDGVGIGAAVLGSVVRGGFTGSLVAVHPTAAEVAGVPAVARVADAPGPVDLVVVAVPTPAVAAVLLDAAAAGARAVVVVSSGFAETGPAGAEQQRELVRLARSHSIRLVGPNCLGVVANDPAVRLNATFTDLVPPVGGLAVASQSGGVGVALLDVARRTGLGVRSFVSLGNKADVSGNDLLCAWMDDPEVTAAALYLESFGNAPKLARLARRFSETKPLLLVSGGRSAGGRRAGASHTAATATSSTAVDALAGHAGVVVCRSVEEVAATALVLTEQPYPAGPRVAVVTNAGGAGVLAADAADGAGLVVAPFTDDLRGRLDAVAPGLAGATNPVDLGAGAEPGLLAAVVEQVLASDEVDALLVVLVETLVADPGPLAAALADARATRPGVPVLLVTIGTGGDVPRVPGVTSLGGVPEAVDALARASRYAGWLAVPRTDPAPPDESRATVARGLAGHGAGWLDLEATRRLLAPYGLDPEGVPASGPAGAVAAAVLAGFPVALKVGDPRVVHKSDRGLVRTGLTSPTEVSAAAAAFGSELGVPADTVDVVVQPMARGVELALGMVRDPTFGPLVMVAAGGTTTDLLDDRVFLLPPLDPGAVARAIRSLRAWPLLDGYRGAPRADVTALERAVTALGALASEVPEVAELDLNPVLVDVDGVHLVDVKLRLDGATTPDPGVPRRLRQTS</sequence>
<evidence type="ECO:0000313" key="2">
    <source>
        <dbReference type="EMBL" id="QVT79836.1"/>
    </source>
</evidence>
<proteinExistence type="predicted"/>
<dbReference type="Gene3D" id="3.30.1490.20">
    <property type="entry name" value="ATP-grasp fold, A domain"/>
    <property type="match status" value="1"/>
</dbReference>
<gene>
    <name evidence="2" type="primary">pat_1</name>
    <name evidence="2" type="ORF">ENKNEFLB_02226</name>
</gene>
<dbReference type="Gene3D" id="3.30.470.20">
    <property type="entry name" value="ATP-grasp fold, B domain"/>
    <property type="match status" value="1"/>
</dbReference>
<dbReference type="InterPro" id="IPR003781">
    <property type="entry name" value="CoA-bd"/>
</dbReference>
<evidence type="ECO:0000259" key="1">
    <source>
        <dbReference type="PROSITE" id="PS51186"/>
    </source>
</evidence>
<name>A0ABX8EH58_9ACTN</name>
<dbReference type="InterPro" id="IPR013815">
    <property type="entry name" value="ATP_grasp_subdomain_1"/>
</dbReference>
<dbReference type="PANTHER" id="PTHR42793:SF1">
    <property type="entry name" value="PEPTIDYL-LYSINE N-ACETYLTRANSFERASE PATZ"/>
    <property type="match status" value="1"/>
</dbReference>
<reference evidence="2 3" key="1">
    <citation type="submission" date="2021-05" db="EMBL/GenBank/DDBJ databases">
        <title>Complete genome of Nocardioides aquaticus KCTC 9944T isolated from meromictic and hypersaline Ekho Lake, Antarctica.</title>
        <authorList>
            <person name="Hwang K."/>
            <person name="Kim K.M."/>
            <person name="Choe H."/>
        </authorList>
    </citation>
    <scope>NUCLEOTIDE SEQUENCE [LARGE SCALE GENOMIC DNA]</scope>
    <source>
        <strain evidence="2 3">KCTC 9944</strain>
    </source>
</reference>
<dbReference type="RefSeq" id="WP_214055483.1">
    <property type="nucleotide sequence ID" value="NZ_CP075371.1"/>
</dbReference>